<dbReference type="InterPro" id="IPR046357">
    <property type="entry name" value="PPIase_dom_sf"/>
</dbReference>
<dbReference type="EC" id="5.2.1.8" evidence="10"/>
<comment type="catalytic activity">
    <reaction evidence="1 9 10">
        <text>[protein]-peptidylproline (omega=180) = [protein]-peptidylproline (omega=0)</text>
        <dbReference type="Rhea" id="RHEA:16237"/>
        <dbReference type="Rhea" id="RHEA-COMP:10747"/>
        <dbReference type="Rhea" id="RHEA-COMP:10748"/>
        <dbReference type="ChEBI" id="CHEBI:83833"/>
        <dbReference type="ChEBI" id="CHEBI:83834"/>
        <dbReference type="EC" id="5.2.1.8"/>
    </reaction>
</comment>
<dbReference type="InterPro" id="IPR001179">
    <property type="entry name" value="PPIase_FKBP_dom"/>
</dbReference>
<evidence type="ECO:0000259" key="11">
    <source>
        <dbReference type="PROSITE" id="PS50059"/>
    </source>
</evidence>
<dbReference type="Gene3D" id="3.10.50.40">
    <property type="match status" value="1"/>
</dbReference>
<comment type="similarity">
    <text evidence="3 10">Belongs to the FKBP-type PPIase family.</text>
</comment>
<evidence type="ECO:0000256" key="9">
    <source>
        <dbReference type="PROSITE-ProRule" id="PRU00277"/>
    </source>
</evidence>
<dbReference type="EMBL" id="AP025564">
    <property type="protein sequence ID" value="BDE96874.1"/>
    <property type="molecule type" value="Genomic_DNA"/>
</dbReference>
<evidence type="ECO:0000256" key="6">
    <source>
        <dbReference type="ARBA" id="ARBA00023186"/>
    </source>
</evidence>
<dbReference type="GO" id="GO:0016853">
    <property type="term" value="F:isomerase activity"/>
    <property type="evidence" value="ECO:0007669"/>
    <property type="project" value="UniProtKB-KW"/>
</dbReference>
<keyword evidence="4" id="KW-0963">Cytoplasm</keyword>
<dbReference type="SUPFAM" id="SSF54534">
    <property type="entry name" value="FKBP-like"/>
    <property type="match status" value="1"/>
</dbReference>
<keyword evidence="7 9" id="KW-0413">Isomerase</keyword>
<gene>
    <name evidence="12" type="ORF">CE91St30_22070</name>
</gene>
<evidence type="ECO:0000256" key="10">
    <source>
        <dbReference type="RuleBase" id="RU003915"/>
    </source>
</evidence>
<proteinExistence type="inferred from homology"/>
<comment type="function">
    <text evidence="8">Also involved in hydrogenase metallocenter assembly, probably by participating in the nickel insertion step. This function in hydrogenase biosynthesis requires chaperone activity and the presence of the metal-binding domain, but not PPIase activity.</text>
</comment>
<dbReference type="Proteomes" id="UP001320544">
    <property type="component" value="Chromosome"/>
</dbReference>
<dbReference type="Pfam" id="PF00254">
    <property type="entry name" value="FKBP_C"/>
    <property type="match status" value="1"/>
</dbReference>
<evidence type="ECO:0000256" key="5">
    <source>
        <dbReference type="ARBA" id="ARBA00023110"/>
    </source>
</evidence>
<dbReference type="PANTHER" id="PTHR47861:SF3">
    <property type="entry name" value="FKBP-TYPE PEPTIDYL-PROLYL CIS-TRANS ISOMERASE SLYD"/>
    <property type="match status" value="1"/>
</dbReference>
<protein>
    <recommendedName>
        <fullName evidence="10">Peptidyl-prolyl cis-trans isomerase</fullName>
        <ecNumber evidence="10">5.2.1.8</ecNumber>
    </recommendedName>
</protein>
<dbReference type="PANTHER" id="PTHR47861">
    <property type="entry name" value="FKBP-TYPE PEPTIDYL-PROLYL CIS-TRANS ISOMERASE SLYD"/>
    <property type="match status" value="1"/>
</dbReference>
<accession>A0ABM7WKN1</accession>
<feature type="domain" description="PPIase FKBP-type" evidence="11">
    <location>
        <begin position="5"/>
        <end position="84"/>
    </location>
</feature>
<evidence type="ECO:0000256" key="8">
    <source>
        <dbReference type="ARBA" id="ARBA00037071"/>
    </source>
</evidence>
<comment type="subcellular location">
    <subcellularLocation>
        <location evidence="2">Cytoplasm</location>
    </subcellularLocation>
</comment>
<sequence length="141" mass="15389">MTSYGKTAVVEYVGRLDDGTVFDSTEGIEPLEFVVGSGTVIHGFDEAVLHMNVGDRTTVVVPAREAYGEYDEGRIEHGPMYAIPNAKDTEVGKLFYFVDEGDMRFPARVLEVNEGIATIDFNHPLAGKDLTFDIALVGEKG</sequence>
<keyword evidence="6" id="KW-0143">Chaperone</keyword>
<name>A0ABM7WKN1_9ACTN</name>
<evidence type="ECO:0000313" key="13">
    <source>
        <dbReference type="Proteomes" id="UP001320544"/>
    </source>
</evidence>
<evidence type="ECO:0000256" key="4">
    <source>
        <dbReference type="ARBA" id="ARBA00022490"/>
    </source>
</evidence>
<evidence type="ECO:0000256" key="2">
    <source>
        <dbReference type="ARBA" id="ARBA00004496"/>
    </source>
</evidence>
<dbReference type="RefSeq" id="WP_244386018.1">
    <property type="nucleotide sequence ID" value="NZ_AP025564.1"/>
</dbReference>
<dbReference type="PROSITE" id="PS50059">
    <property type="entry name" value="FKBP_PPIASE"/>
    <property type="match status" value="1"/>
</dbReference>
<keyword evidence="5 9" id="KW-0697">Rotamase</keyword>
<evidence type="ECO:0000256" key="7">
    <source>
        <dbReference type="ARBA" id="ARBA00023235"/>
    </source>
</evidence>
<evidence type="ECO:0000256" key="3">
    <source>
        <dbReference type="ARBA" id="ARBA00006577"/>
    </source>
</evidence>
<evidence type="ECO:0000256" key="1">
    <source>
        <dbReference type="ARBA" id="ARBA00000971"/>
    </source>
</evidence>
<organism evidence="12 13">
    <name type="scientific">Raoultibacter timonensis</name>
    <dbReference type="NCBI Taxonomy" id="1907662"/>
    <lineage>
        <taxon>Bacteria</taxon>
        <taxon>Bacillati</taxon>
        <taxon>Actinomycetota</taxon>
        <taxon>Coriobacteriia</taxon>
        <taxon>Eggerthellales</taxon>
        <taxon>Eggerthellaceae</taxon>
        <taxon>Raoultibacter</taxon>
    </lineage>
</organism>
<keyword evidence="13" id="KW-1185">Reference proteome</keyword>
<evidence type="ECO:0000313" key="12">
    <source>
        <dbReference type="EMBL" id="BDE96874.1"/>
    </source>
</evidence>
<reference evidence="12 13" key="1">
    <citation type="submission" date="2022-01" db="EMBL/GenBank/DDBJ databases">
        <title>Novel bile acid biosynthetic pathways are enriched in the microbiome of centenarians.</title>
        <authorList>
            <person name="Sato Y."/>
            <person name="Atarashi K."/>
            <person name="Plichta R.D."/>
            <person name="Arai Y."/>
            <person name="Sasajima S."/>
            <person name="Kearney M.S."/>
            <person name="Suda W."/>
            <person name="Takeshita K."/>
            <person name="Sasaki T."/>
            <person name="Okamoto S."/>
            <person name="Skelly N.A."/>
            <person name="Okamura Y."/>
            <person name="Vlamakis H."/>
            <person name="Li Y."/>
            <person name="Tanoue T."/>
            <person name="Takei H."/>
            <person name="Nittono H."/>
            <person name="Narushima S."/>
            <person name="Irie J."/>
            <person name="Itoh H."/>
            <person name="Moriya K."/>
            <person name="Sugiura Y."/>
            <person name="Suematsu M."/>
            <person name="Moritoki N."/>
            <person name="Shibata S."/>
            <person name="Littman R.D."/>
            <person name="Fischbach A.M."/>
            <person name="Uwamino Y."/>
            <person name="Inoue T."/>
            <person name="Honda A."/>
            <person name="Hattori M."/>
            <person name="Murai T."/>
            <person name="Xavier J.R."/>
            <person name="Hirose N."/>
            <person name="Honda K."/>
        </authorList>
    </citation>
    <scope>NUCLEOTIDE SEQUENCE [LARGE SCALE GENOMIC DNA]</scope>
    <source>
        <strain evidence="12 13">CE91-St30</strain>
    </source>
</reference>